<gene>
    <name evidence="5" type="ORF">BC6307_08835</name>
</gene>
<dbReference type="InterPro" id="IPR050624">
    <property type="entry name" value="HTH-type_Tx_Regulator"/>
</dbReference>
<evidence type="ECO:0000256" key="3">
    <source>
        <dbReference type="PROSITE-ProRule" id="PRU00335"/>
    </source>
</evidence>
<dbReference type="Pfam" id="PF00440">
    <property type="entry name" value="TetR_N"/>
    <property type="match status" value="1"/>
</dbReference>
<evidence type="ECO:0000259" key="4">
    <source>
        <dbReference type="PROSITE" id="PS50977"/>
    </source>
</evidence>
<dbReference type="Gene3D" id="1.10.357.10">
    <property type="entry name" value="Tetracycline Repressor, domain 2"/>
    <property type="match status" value="1"/>
</dbReference>
<dbReference type="PROSITE" id="PS01081">
    <property type="entry name" value="HTH_TETR_1"/>
    <property type="match status" value="1"/>
</dbReference>
<evidence type="ECO:0000313" key="6">
    <source>
        <dbReference type="Proteomes" id="UP000215224"/>
    </source>
</evidence>
<dbReference type="InterPro" id="IPR001647">
    <property type="entry name" value="HTH_TetR"/>
</dbReference>
<dbReference type="AlphaFoldDB" id="A0A223KPP6"/>
<dbReference type="PROSITE" id="PS50977">
    <property type="entry name" value="HTH_TETR_2"/>
    <property type="match status" value="1"/>
</dbReference>
<name>A0A223KPP6_9BACI</name>
<dbReference type="InterPro" id="IPR009057">
    <property type="entry name" value="Homeodomain-like_sf"/>
</dbReference>
<dbReference type="PRINTS" id="PR00455">
    <property type="entry name" value="HTHTETR"/>
</dbReference>
<dbReference type="KEGG" id="bcoh:BC6307_08835"/>
<dbReference type="Gene3D" id="1.10.10.60">
    <property type="entry name" value="Homeodomain-like"/>
    <property type="match status" value="1"/>
</dbReference>
<dbReference type="PANTHER" id="PTHR43479:SF22">
    <property type="entry name" value="TRANSCRIPTIONAL REGULATOR, TETR FAMILY"/>
    <property type="match status" value="1"/>
</dbReference>
<dbReference type="RefSeq" id="WP_066411694.1">
    <property type="nucleotide sequence ID" value="NZ_CP018866.1"/>
</dbReference>
<evidence type="ECO:0000256" key="1">
    <source>
        <dbReference type="ARBA" id="ARBA00022491"/>
    </source>
</evidence>
<sequence>MKDKKELIIKAGIKLFAQKGVSATSIQEIATESGISKGAFYLHFKSKDELLLSIFKYYYEDIKHNFAKIDEMNLPPREKFQLVLTELIKSFLSHREFIIMQTREQALPKTEEVKEFLYQMVMENHLFIYTNLQAIYGEKVHDYLWDLTISFDGLFQAYLKIIFFEESSINVEKLVSSLLQRTDYIVEGFLRDSPAPLIEEEKINLAMSKFKTNFFQTKDESIEDLLKAMRKEVDNYDDNESFLISLEVIEEEFKREHPRKPVISGILSNFQEYPSFEKYINKINNLIKK</sequence>
<dbReference type="EMBL" id="CP018866">
    <property type="protein sequence ID" value="AST91376.1"/>
    <property type="molecule type" value="Genomic_DNA"/>
</dbReference>
<keyword evidence="6" id="KW-1185">Reference proteome</keyword>
<dbReference type="InterPro" id="IPR023772">
    <property type="entry name" value="DNA-bd_HTH_TetR-type_CS"/>
</dbReference>
<keyword evidence="2 3" id="KW-0238">DNA-binding</keyword>
<dbReference type="Proteomes" id="UP000215224">
    <property type="component" value="Chromosome"/>
</dbReference>
<dbReference type="STRING" id="1314751.GCA_001591425_00518"/>
<proteinExistence type="predicted"/>
<keyword evidence="1" id="KW-0678">Repressor</keyword>
<organism evidence="5 6">
    <name type="scientific">Sutcliffiella cohnii</name>
    <dbReference type="NCBI Taxonomy" id="33932"/>
    <lineage>
        <taxon>Bacteria</taxon>
        <taxon>Bacillati</taxon>
        <taxon>Bacillota</taxon>
        <taxon>Bacilli</taxon>
        <taxon>Bacillales</taxon>
        <taxon>Bacillaceae</taxon>
        <taxon>Sutcliffiella</taxon>
    </lineage>
</organism>
<dbReference type="SUPFAM" id="SSF46689">
    <property type="entry name" value="Homeodomain-like"/>
    <property type="match status" value="1"/>
</dbReference>
<reference evidence="5 6" key="1">
    <citation type="submission" date="2016-12" db="EMBL/GenBank/DDBJ databases">
        <title>The whole genome sequencing and assembly of Bacillus cohnii DSM 6307T strain.</title>
        <authorList>
            <person name="Lee Y.-J."/>
            <person name="Yi H."/>
            <person name="Bahn Y.-S."/>
            <person name="Kim J.F."/>
            <person name="Lee D.-W."/>
        </authorList>
    </citation>
    <scope>NUCLEOTIDE SEQUENCE [LARGE SCALE GENOMIC DNA]</scope>
    <source>
        <strain evidence="5 6">DSM 6307</strain>
    </source>
</reference>
<feature type="domain" description="HTH tetR-type" evidence="4">
    <location>
        <begin position="2"/>
        <end position="62"/>
    </location>
</feature>
<evidence type="ECO:0000313" key="5">
    <source>
        <dbReference type="EMBL" id="AST91376.1"/>
    </source>
</evidence>
<dbReference type="PANTHER" id="PTHR43479">
    <property type="entry name" value="ACREF/ENVCD OPERON REPRESSOR-RELATED"/>
    <property type="match status" value="1"/>
</dbReference>
<protein>
    <recommendedName>
        <fullName evidence="4">HTH tetR-type domain-containing protein</fullName>
    </recommendedName>
</protein>
<feature type="DNA-binding region" description="H-T-H motif" evidence="3">
    <location>
        <begin position="25"/>
        <end position="44"/>
    </location>
</feature>
<evidence type="ECO:0000256" key="2">
    <source>
        <dbReference type="ARBA" id="ARBA00023125"/>
    </source>
</evidence>
<dbReference type="GO" id="GO:0003677">
    <property type="term" value="F:DNA binding"/>
    <property type="evidence" value="ECO:0007669"/>
    <property type="project" value="UniProtKB-UniRule"/>
</dbReference>
<accession>A0A223KPP6</accession>